<dbReference type="SUPFAM" id="SSF51735">
    <property type="entry name" value="NAD(P)-binding Rossmann-fold domains"/>
    <property type="match status" value="1"/>
</dbReference>
<dbReference type="InterPro" id="IPR000683">
    <property type="entry name" value="Gfo/Idh/MocA-like_OxRdtase_N"/>
</dbReference>
<feature type="domain" description="Gfo/Idh/MocA-like oxidoreductase N-terminal" evidence="2">
    <location>
        <begin position="9"/>
        <end position="127"/>
    </location>
</feature>
<keyword evidence="5" id="KW-1185">Reference proteome</keyword>
<dbReference type="InterPro" id="IPR050463">
    <property type="entry name" value="Gfo/Idh/MocA_oxidrdct_glycsds"/>
</dbReference>
<reference evidence="4 5" key="1">
    <citation type="submission" date="2015-10" db="EMBL/GenBank/DDBJ databases">
        <title>Draft genome sequence of Salegentibacter salinarum KCTC 12975.</title>
        <authorList>
            <person name="Lin W."/>
            <person name="Zheng Q."/>
        </authorList>
    </citation>
    <scope>NUCLEOTIDE SEQUENCE [LARGE SCALE GENOMIC DNA]</scope>
    <source>
        <strain evidence="4 5">KCTC 12975</strain>
    </source>
</reference>
<dbReference type="PANTHER" id="PTHR43818">
    <property type="entry name" value="BCDNA.GH03377"/>
    <property type="match status" value="1"/>
</dbReference>
<dbReference type="Gene3D" id="3.30.360.10">
    <property type="entry name" value="Dihydrodipicolinate Reductase, domain 2"/>
    <property type="match status" value="1"/>
</dbReference>
<dbReference type="InterPro" id="IPR036291">
    <property type="entry name" value="NAD(P)-bd_dom_sf"/>
</dbReference>
<protein>
    <submittedName>
        <fullName evidence="4">Oxidoreductase</fullName>
    </submittedName>
</protein>
<evidence type="ECO:0000256" key="1">
    <source>
        <dbReference type="ARBA" id="ARBA00023002"/>
    </source>
</evidence>
<dbReference type="PANTHER" id="PTHR43818:SF11">
    <property type="entry name" value="BCDNA.GH03377"/>
    <property type="match status" value="1"/>
</dbReference>
<keyword evidence="1" id="KW-0560">Oxidoreductase</keyword>
<dbReference type="RefSeq" id="WP_079713065.1">
    <property type="nucleotide sequence ID" value="NZ_FUZC01000007.1"/>
</dbReference>
<dbReference type="STRING" id="447422.SAMN05660903_01999"/>
<organism evidence="4 5">
    <name type="scientific">Salegentibacter salinarum</name>
    <dbReference type="NCBI Taxonomy" id="447422"/>
    <lineage>
        <taxon>Bacteria</taxon>
        <taxon>Pseudomonadati</taxon>
        <taxon>Bacteroidota</taxon>
        <taxon>Flavobacteriia</taxon>
        <taxon>Flavobacteriales</taxon>
        <taxon>Flavobacteriaceae</taxon>
        <taxon>Salegentibacter</taxon>
    </lineage>
</organism>
<accession>A0A2N0TN93</accession>
<feature type="domain" description="GFO/IDH/MocA-like oxidoreductase" evidence="3">
    <location>
        <begin position="136"/>
        <end position="264"/>
    </location>
</feature>
<dbReference type="Pfam" id="PF01408">
    <property type="entry name" value="GFO_IDH_MocA"/>
    <property type="match status" value="1"/>
</dbReference>
<dbReference type="SUPFAM" id="SSF55347">
    <property type="entry name" value="Glyceraldehyde-3-phosphate dehydrogenase-like, C-terminal domain"/>
    <property type="match status" value="1"/>
</dbReference>
<evidence type="ECO:0000259" key="2">
    <source>
        <dbReference type="Pfam" id="PF01408"/>
    </source>
</evidence>
<dbReference type="EMBL" id="LKTS01000047">
    <property type="protein sequence ID" value="PKD16213.1"/>
    <property type="molecule type" value="Genomic_DNA"/>
</dbReference>
<gene>
    <name evidence="4" type="ORF">APR41_10525</name>
</gene>
<evidence type="ECO:0000313" key="4">
    <source>
        <dbReference type="EMBL" id="PKD16213.1"/>
    </source>
</evidence>
<evidence type="ECO:0000313" key="5">
    <source>
        <dbReference type="Proteomes" id="UP000232673"/>
    </source>
</evidence>
<dbReference type="Pfam" id="PF22725">
    <property type="entry name" value="GFO_IDH_MocA_C3"/>
    <property type="match status" value="1"/>
</dbReference>
<sequence>MFRPVNQKINLGFLGVGWIGLDRLKALNAFDGINITSFYEPLEENIKRVHEVVPEAKSLNSPEDLYNYPDLDGIVIASPSAMHKEQSINALKSGKAVFCQKPLGRTEKEVSEILKTAETANKNLAVDLSYRYTDAFKKVLQVIRNGEIGELRQINLIFHNAYGPDKSWFYQYEKSGGGCIIDLGIHLIDIALLGLNFCEIKEVKSYLFANGQILEPDDRKVEDFASVSMIAETGTLINLQCSWNLPAGKEAIIEASFYGSEGGVAFKNVNGSFYDFTAEKLNNTTTETLVEPPDLWGGKAALKWADSLIEGKTYDKPFAEQLVMNAAIIDRIYGR</sequence>
<proteinExistence type="predicted"/>
<dbReference type="InterPro" id="IPR055170">
    <property type="entry name" value="GFO_IDH_MocA-like_dom"/>
</dbReference>
<dbReference type="Gene3D" id="3.40.50.720">
    <property type="entry name" value="NAD(P)-binding Rossmann-like Domain"/>
    <property type="match status" value="1"/>
</dbReference>
<evidence type="ECO:0000259" key="3">
    <source>
        <dbReference type="Pfam" id="PF22725"/>
    </source>
</evidence>
<dbReference type="GO" id="GO:0000166">
    <property type="term" value="F:nucleotide binding"/>
    <property type="evidence" value="ECO:0007669"/>
    <property type="project" value="InterPro"/>
</dbReference>
<dbReference type="Proteomes" id="UP000232673">
    <property type="component" value="Unassembled WGS sequence"/>
</dbReference>
<comment type="caution">
    <text evidence="4">The sequence shown here is derived from an EMBL/GenBank/DDBJ whole genome shotgun (WGS) entry which is preliminary data.</text>
</comment>
<dbReference type="GO" id="GO:0016491">
    <property type="term" value="F:oxidoreductase activity"/>
    <property type="evidence" value="ECO:0007669"/>
    <property type="project" value="UniProtKB-KW"/>
</dbReference>
<name>A0A2N0TN93_9FLAO</name>
<dbReference type="AlphaFoldDB" id="A0A2N0TN93"/>
<dbReference type="OrthoDB" id="9815825at2"/>